<organism evidence="2 3">
    <name type="scientific">Flagellimonas hymeniacidonis</name>
    <dbReference type="NCBI Taxonomy" id="2603628"/>
    <lineage>
        <taxon>Bacteria</taxon>
        <taxon>Pseudomonadati</taxon>
        <taxon>Bacteroidota</taxon>
        <taxon>Flavobacteriia</taxon>
        <taxon>Flavobacteriales</taxon>
        <taxon>Flavobacteriaceae</taxon>
        <taxon>Flagellimonas</taxon>
    </lineage>
</organism>
<gene>
    <name evidence="2" type="ORF">FVB32_17080</name>
</gene>
<evidence type="ECO:0000313" key="3">
    <source>
        <dbReference type="Proteomes" id="UP000321456"/>
    </source>
</evidence>
<dbReference type="AlphaFoldDB" id="A0A5C8V4G0"/>
<keyword evidence="1" id="KW-0812">Transmembrane</keyword>
<sequence length="76" mass="8436">MKPKHKALLLNFIAFMALFLITRLTLGHYVPMSPIFLAVISAITATVFAPKFGAVNTQGGKKVMMKWIFIKGAREV</sequence>
<reference evidence="2 3" key="1">
    <citation type="submission" date="2019-08" db="EMBL/GenBank/DDBJ databases">
        <title>Professor.</title>
        <authorList>
            <person name="Park J.S."/>
        </authorList>
    </citation>
    <scope>NUCLEOTIDE SEQUENCE [LARGE SCALE GENOMIC DNA]</scope>
    <source>
        <strain evidence="2 3">176CP5-101</strain>
    </source>
</reference>
<protein>
    <submittedName>
        <fullName evidence="2">Uncharacterized protein</fullName>
    </submittedName>
</protein>
<proteinExistence type="predicted"/>
<evidence type="ECO:0000256" key="1">
    <source>
        <dbReference type="SAM" id="Phobius"/>
    </source>
</evidence>
<keyword evidence="3" id="KW-1185">Reference proteome</keyword>
<evidence type="ECO:0000313" key="2">
    <source>
        <dbReference type="EMBL" id="TXN36261.1"/>
    </source>
</evidence>
<name>A0A5C8V4G0_9FLAO</name>
<dbReference type="Proteomes" id="UP000321456">
    <property type="component" value="Unassembled WGS sequence"/>
</dbReference>
<feature type="transmembrane region" description="Helical" evidence="1">
    <location>
        <begin position="7"/>
        <end position="29"/>
    </location>
</feature>
<dbReference type="EMBL" id="VRUR01000002">
    <property type="protein sequence ID" value="TXN36261.1"/>
    <property type="molecule type" value="Genomic_DNA"/>
</dbReference>
<comment type="caution">
    <text evidence="2">The sequence shown here is derived from an EMBL/GenBank/DDBJ whole genome shotgun (WGS) entry which is preliminary data.</text>
</comment>
<accession>A0A5C8V4G0</accession>
<dbReference type="RefSeq" id="WP_147745035.1">
    <property type="nucleotide sequence ID" value="NZ_VRUR01000002.1"/>
</dbReference>
<keyword evidence="1" id="KW-0472">Membrane</keyword>
<keyword evidence="1" id="KW-1133">Transmembrane helix</keyword>
<feature type="transmembrane region" description="Helical" evidence="1">
    <location>
        <begin position="35"/>
        <end position="55"/>
    </location>
</feature>